<evidence type="ECO:0000313" key="1">
    <source>
        <dbReference type="EMBL" id="KAH7989091.1"/>
    </source>
</evidence>
<comment type="caution">
    <text evidence="1">The sequence shown here is derived from an EMBL/GenBank/DDBJ whole genome shotgun (WGS) entry which is preliminary data.</text>
</comment>
<gene>
    <name evidence="1" type="primary">ADAMTS18_1</name>
    <name evidence="1" type="ORF">K3G42_002541</name>
</gene>
<accession>A0ACB8EA67</accession>
<keyword evidence="2" id="KW-1185">Reference proteome</keyword>
<proteinExistence type="predicted"/>
<name>A0ACB8EA67_9SAUR</name>
<organism evidence="1 2">
    <name type="scientific">Sphaerodactylus townsendi</name>
    <dbReference type="NCBI Taxonomy" id="933632"/>
    <lineage>
        <taxon>Eukaryota</taxon>
        <taxon>Metazoa</taxon>
        <taxon>Chordata</taxon>
        <taxon>Craniata</taxon>
        <taxon>Vertebrata</taxon>
        <taxon>Euteleostomi</taxon>
        <taxon>Lepidosauria</taxon>
        <taxon>Squamata</taxon>
        <taxon>Bifurcata</taxon>
        <taxon>Gekkota</taxon>
        <taxon>Sphaerodactylidae</taxon>
        <taxon>Sphaerodactylus</taxon>
    </lineage>
</organism>
<dbReference type="Proteomes" id="UP000827872">
    <property type="component" value="Linkage Group LG14"/>
</dbReference>
<keyword evidence="1" id="KW-0645">Protease</keyword>
<keyword evidence="1" id="KW-0378">Hydrolase</keyword>
<sequence length="326" mass="36422">MKLKTYGKILLQGKNPGIVWQYTFSKTINENKISTKGHSYLWVTVQSDCSATCGGGHLIAKAVCLQDHRTRVNSSFCGPRIKPLTETKICNTHPCPAYWSAGEWSVCSRTCGGGEQSRQIQCVQRKNFQKEEIVVHAFCPVSTPAQIQTCNNQDCPPEWNSGPWSQCSKTCGRGMAKRDVFCKSMGSSMMKILSESRCNAETKPETQQMCVLGRCPKNERLQWVISAWSECSSTCGPGIKRREMQCSEKSAGGKLITFPQRRCRNLKKPNVELEEACNRGACPLHHVYNRVSGWYSSPWQQVSEDSKAVILEMSSVMLFAPVTVQS</sequence>
<dbReference type="EMBL" id="CM037627">
    <property type="protein sequence ID" value="KAH7989091.1"/>
    <property type="molecule type" value="Genomic_DNA"/>
</dbReference>
<evidence type="ECO:0000313" key="2">
    <source>
        <dbReference type="Proteomes" id="UP000827872"/>
    </source>
</evidence>
<reference evidence="1" key="1">
    <citation type="submission" date="2021-08" db="EMBL/GenBank/DDBJ databases">
        <title>The first chromosome-level gecko genome reveals the dynamic sex chromosomes of Neotropical dwarf geckos (Sphaerodactylidae: Sphaerodactylus).</title>
        <authorList>
            <person name="Pinto B.J."/>
            <person name="Keating S.E."/>
            <person name="Gamble T."/>
        </authorList>
    </citation>
    <scope>NUCLEOTIDE SEQUENCE</scope>
    <source>
        <strain evidence="1">TG3544</strain>
    </source>
</reference>
<keyword evidence="1" id="KW-0482">Metalloprotease</keyword>
<protein>
    <submittedName>
        <fullName evidence="1">A disintegrin and metalloproteinase with thrombospondin motifs 18</fullName>
    </submittedName>
</protein>